<comment type="caution">
    <text evidence="1">The sequence shown here is derived from an EMBL/GenBank/DDBJ whole genome shotgun (WGS) entry which is preliminary data.</text>
</comment>
<accession>A0ACC0XHX4</accession>
<gene>
    <name evidence="1" type="ORF">Pint_11512</name>
</gene>
<evidence type="ECO:0000313" key="2">
    <source>
        <dbReference type="Proteomes" id="UP001163603"/>
    </source>
</evidence>
<reference evidence="2" key="1">
    <citation type="journal article" date="2023" name="G3 (Bethesda)">
        <title>Genome assembly and association tests identify interacting loci associated with vigor, precocity, and sex in interspecific pistachio rootstocks.</title>
        <authorList>
            <person name="Palmer W."/>
            <person name="Jacygrad E."/>
            <person name="Sagayaradj S."/>
            <person name="Cavanaugh K."/>
            <person name="Han R."/>
            <person name="Bertier L."/>
            <person name="Beede B."/>
            <person name="Kafkas S."/>
            <person name="Golino D."/>
            <person name="Preece J."/>
            <person name="Michelmore R."/>
        </authorList>
    </citation>
    <scope>NUCLEOTIDE SEQUENCE [LARGE SCALE GENOMIC DNA]</scope>
</reference>
<dbReference type="Proteomes" id="UP001163603">
    <property type="component" value="Chromosome 12"/>
</dbReference>
<proteinExistence type="predicted"/>
<name>A0ACC0XHX4_9ROSI</name>
<protein>
    <submittedName>
        <fullName evidence="1">Uncharacterized protein</fullName>
    </submittedName>
</protein>
<keyword evidence="2" id="KW-1185">Reference proteome</keyword>
<dbReference type="EMBL" id="CM047747">
    <property type="protein sequence ID" value="KAJ0016741.1"/>
    <property type="molecule type" value="Genomic_DNA"/>
</dbReference>
<sequence>MNFKLKPLPSSSSSSSFAHLFCICFIVFFILQESTAQTATTDPIEERIYKILCHLVRSAGVGSCVSGVTDWMGRLRRVGRGVVARTVCYDWKVGGMGGSTTAEGGGNGWECGCWRSMGHNGFSGSLPKELGNLKELNFL</sequence>
<evidence type="ECO:0000313" key="1">
    <source>
        <dbReference type="EMBL" id="KAJ0016741.1"/>
    </source>
</evidence>
<organism evidence="1 2">
    <name type="scientific">Pistacia integerrima</name>
    <dbReference type="NCBI Taxonomy" id="434235"/>
    <lineage>
        <taxon>Eukaryota</taxon>
        <taxon>Viridiplantae</taxon>
        <taxon>Streptophyta</taxon>
        <taxon>Embryophyta</taxon>
        <taxon>Tracheophyta</taxon>
        <taxon>Spermatophyta</taxon>
        <taxon>Magnoliopsida</taxon>
        <taxon>eudicotyledons</taxon>
        <taxon>Gunneridae</taxon>
        <taxon>Pentapetalae</taxon>
        <taxon>rosids</taxon>
        <taxon>malvids</taxon>
        <taxon>Sapindales</taxon>
        <taxon>Anacardiaceae</taxon>
        <taxon>Pistacia</taxon>
    </lineage>
</organism>